<evidence type="ECO:0000313" key="1">
    <source>
        <dbReference type="EMBL" id="KAL2556631.1"/>
    </source>
</evidence>
<dbReference type="PANTHER" id="PTHR35304:SF1">
    <property type="entry name" value="OS05G0120300 PROTEIN"/>
    <property type="match status" value="1"/>
</dbReference>
<evidence type="ECO:0000313" key="2">
    <source>
        <dbReference type="Proteomes" id="UP001604277"/>
    </source>
</evidence>
<dbReference type="Proteomes" id="UP001604277">
    <property type="component" value="Unassembled WGS sequence"/>
</dbReference>
<accession>A0ABD1X3R9</accession>
<sequence>MATYVNLYKWLESVAEFVKSVGAIDVHGGSRLRFRMVDSILCRQMYPRSYTFFRIERVSERTKKCFRRVKHRMAAGKEKKEKSPGNGGYGGVIVGKKFLPAKISNTWTARIHLLCERALN</sequence>
<comment type="caution">
    <text evidence="1">The sequence shown here is derived from an EMBL/GenBank/DDBJ whole genome shotgun (WGS) entry which is preliminary data.</text>
</comment>
<organism evidence="1 2">
    <name type="scientific">Forsythia ovata</name>
    <dbReference type="NCBI Taxonomy" id="205694"/>
    <lineage>
        <taxon>Eukaryota</taxon>
        <taxon>Viridiplantae</taxon>
        <taxon>Streptophyta</taxon>
        <taxon>Embryophyta</taxon>
        <taxon>Tracheophyta</taxon>
        <taxon>Spermatophyta</taxon>
        <taxon>Magnoliopsida</taxon>
        <taxon>eudicotyledons</taxon>
        <taxon>Gunneridae</taxon>
        <taxon>Pentapetalae</taxon>
        <taxon>asterids</taxon>
        <taxon>lamiids</taxon>
        <taxon>Lamiales</taxon>
        <taxon>Oleaceae</taxon>
        <taxon>Forsythieae</taxon>
        <taxon>Forsythia</taxon>
    </lineage>
</organism>
<reference evidence="2" key="1">
    <citation type="submission" date="2024-07" db="EMBL/GenBank/DDBJ databases">
        <title>Two chromosome-level genome assemblies of Korean endemic species Abeliophyllum distichum and Forsythia ovata (Oleaceae).</title>
        <authorList>
            <person name="Jang H."/>
        </authorList>
    </citation>
    <scope>NUCLEOTIDE SEQUENCE [LARGE SCALE GENOMIC DNA]</scope>
</reference>
<proteinExistence type="predicted"/>
<keyword evidence="2" id="KW-1185">Reference proteome</keyword>
<dbReference type="EMBL" id="JBFOLJ010000001">
    <property type="protein sequence ID" value="KAL2556631.1"/>
    <property type="molecule type" value="Genomic_DNA"/>
</dbReference>
<gene>
    <name evidence="1" type="ORF">Fot_01370</name>
</gene>
<dbReference type="AlphaFoldDB" id="A0ABD1X3R9"/>
<name>A0ABD1X3R9_9LAMI</name>
<dbReference type="PANTHER" id="PTHR35304">
    <property type="entry name" value="OS05G0120300 PROTEIN-RELATED"/>
    <property type="match status" value="1"/>
</dbReference>
<protein>
    <submittedName>
        <fullName evidence="1">Uncharacterized protein</fullName>
    </submittedName>
</protein>